<dbReference type="AlphaFoldDB" id="A0A4P9K5F1"/>
<sequence length="199" mass="21904">MKRPFSVLLISDDLSNSAIFENGLKQSGASSISSCDVASNFLQQLDREQSDLIVLDVAKPSFELFEQISLVRDYCPKPVVCFSADPDSRLIEKSVKAGVTAYIVDGKSPERIKPIVDVAMLRFKECLAVKKELALVKDKLSERAVIEKAKGLLMQQKSMTEDDAYKTLRKMAMDQGKRISMVSHEVCGVLTGLAQGGVE</sequence>
<dbReference type="PROSITE" id="PS50110">
    <property type="entry name" value="RESPONSE_REGULATORY"/>
    <property type="match status" value="1"/>
</dbReference>
<name>A0A4P9K5F1_9GAMM</name>
<dbReference type="Pfam" id="PF03861">
    <property type="entry name" value="ANTAR"/>
    <property type="match status" value="1"/>
</dbReference>
<dbReference type="SMART" id="SM00448">
    <property type="entry name" value="REC"/>
    <property type="match status" value="1"/>
</dbReference>
<keyword evidence="1" id="KW-0597">Phosphoprotein</keyword>
<protein>
    <submittedName>
        <fullName evidence="4">ANTAR domain-containing protein</fullName>
    </submittedName>
</protein>
<evidence type="ECO:0000256" key="1">
    <source>
        <dbReference type="PROSITE-ProRule" id="PRU00169"/>
    </source>
</evidence>
<dbReference type="InterPro" id="IPR005561">
    <property type="entry name" value="ANTAR"/>
</dbReference>
<evidence type="ECO:0000313" key="5">
    <source>
        <dbReference type="Proteomes" id="UP000304864"/>
    </source>
</evidence>
<dbReference type="CDD" id="cd00156">
    <property type="entry name" value="REC"/>
    <property type="match status" value="1"/>
</dbReference>
<dbReference type="KEGG" id="thig:FE785_06075"/>
<feature type="domain" description="ANTAR" evidence="3">
    <location>
        <begin position="126"/>
        <end position="187"/>
    </location>
</feature>
<dbReference type="SMART" id="SM01012">
    <property type="entry name" value="ANTAR"/>
    <property type="match status" value="1"/>
</dbReference>
<proteinExistence type="predicted"/>
<accession>A0A4P9K5F1</accession>
<dbReference type="GO" id="GO:0003723">
    <property type="term" value="F:RNA binding"/>
    <property type="evidence" value="ECO:0007669"/>
    <property type="project" value="InterPro"/>
</dbReference>
<dbReference type="InterPro" id="IPR011006">
    <property type="entry name" value="CheY-like_superfamily"/>
</dbReference>
<dbReference type="InterPro" id="IPR008327">
    <property type="entry name" value="Sig_transdc_resp-reg_antiterm"/>
</dbReference>
<reference evidence="4 5" key="1">
    <citation type="submission" date="2019-05" db="EMBL/GenBank/DDBJ databases">
        <title>Thiomicrorhabdus sediminis sp. nov, a novel sulfur-oxidizing bacterium isolated from coastal sediment.</title>
        <authorList>
            <person name="Liu X."/>
        </authorList>
    </citation>
    <scope>NUCLEOTIDE SEQUENCE [LARGE SCALE GENOMIC DNA]</scope>
    <source>
        <strain evidence="4 5">G1</strain>
    </source>
</reference>
<dbReference type="InterPro" id="IPR036388">
    <property type="entry name" value="WH-like_DNA-bd_sf"/>
</dbReference>
<dbReference type="EMBL" id="CP040602">
    <property type="protein sequence ID" value="QCU90225.1"/>
    <property type="molecule type" value="Genomic_DNA"/>
</dbReference>
<dbReference type="InterPro" id="IPR001789">
    <property type="entry name" value="Sig_transdc_resp-reg_receiver"/>
</dbReference>
<dbReference type="PIRSF" id="PIRSF036382">
    <property type="entry name" value="RR_antiterm"/>
    <property type="match status" value="1"/>
</dbReference>
<dbReference type="Gene3D" id="1.10.10.10">
    <property type="entry name" value="Winged helix-like DNA-binding domain superfamily/Winged helix DNA-binding domain"/>
    <property type="match status" value="1"/>
</dbReference>
<dbReference type="PROSITE" id="PS50921">
    <property type="entry name" value="ANTAR"/>
    <property type="match status" value="1"/>
</dbReference>
<dbReference type="Gene3D" id="3.40.50.2300">
    <property type="match status" value="1"/>
</dbReference>
<dbReference type="Proteomes" id="UP000304864">
    <property type="component" value="Chromosome"/>
</dbReference>
<dbReference type="OrthoDB" id="9782798at2"/>
<evidence type="ECO:0000259" key="2">
    <source>
        <dbReference type="PROSITE" id="PS50110"/>
    </source>
</evidence>
<keyword evidence="5" id="KW-1185">Reference proteome</keyword>
<dbReference type="Pfam" id="PF00072">
    <property type="entry name" value="Response_reg"/>
    <property type="match status" value="1"/>
</dbReference>
<evidence type="ECO:0000259" key="3">
    <source>
        <dbReference type="PROSITE" id="PS50921"/>
    </source>
</evidence>
<dbReference type="GO" id="GO:0000160">
    <property type="term" value="P:phosphorelay signal transduction system"/>
    <property type="evidence" value="ECO:0007669"/>
    <property type="project" value="InterPro"/>
</dbReference>
<dbReference type="SUPFAM" id="SSF52172">
    <property type="entry name" value="CheY-like"/>
    <property type="match status" value="1"/>
</dbReference>
<feature type="domain" description="Response regulatory" evidence="2">
    <location>
        <begin position="6"/>
        <end position="120"/>
    </location>
</feature>
<gene>
    <name evidence="4" type="ORF">FE785_06075</name>
</gene>
<organism evidence="4 5">
    <name type="scientific">Thiomicrorhabdus sediminis</name>
    <dbReference type="NCBI Taxonomy" id="2580412"/>
    <lineage>
        <taxon>Bacteria</taxon>
        <taxon>Pseudomonadati</taxon>
        <taxon>Pseudomonadota</taxon>
        <taxon>Gammaproteobacteria</taxon>
        <taxon>Thiotrichales</taxon>
        <taxon>Piscirickettsiaceae</taxon>
        <taxon>Thiomicrorhabdus</taxon>
    </lineage>
</organism>
<evidence type="ECO:0000313" key="4">
    <source>
        <dbReference type="EMBL" id="QCU90225.1"/>
    </source>
</evidence>
<feature type="modified residue" description="4-aspartylphosphate" evidence="1">
    <location>
        <position position="56"/>
    </location>
</feature>
<dbReference type="RefSeq" id="WP_138564900.1">
    <property type="nucleotide sequence ID" value="NZ_CP040602.1"/>
</dbReference>